<evidence type="ECO:0000256" key="6">
    <source>
        <dbReference type="SAM" id="Phobius"/>
    </source>
</evidence>
<evidence type="ECO:0000259" key="8">
    <source>
        <dbReference type="PROSITE" id="PS50847"/>
    </source>
</evidence>
<dbReference type="Proteomes" id="UP000477750">
    <property type="component" value="Unassembled WGS sequence"/>
</dbReference>
<evidence type="ECO:0000313" key="10">
    <source>
        <dbReference type="Proteomes" id="UP000477750"/>
    </source>
</evidence>
<feature type="domain" description="Gram-positive cocci surface proteins LPxTG" evidence="8">
    <location>
        <begin position="214"/>
        <end position="250"/>
    </location>
</feature>
<evidence type="ECO:0000313" key="9">
    <source>
        <dbReference type="EMBL" id="MQM26508.1"/>
    </source>
</evidence>
<protein>
    <submittedName>
        <fullName evidence="9">LPXTG cell wall anchor domain-containing protein</fullName>
    </submittedName>
</protein>
<feature type="transmembrane region" description="Helical" evidence="6">
    <location>
        <begin position="223"/>
        <end position="242"/>
    </location>
</feature>
<evidence type="ECO:0000256" key="7">
    <source>
        <dbReference type="SAM" id="SignalP"/>
    </source>
</evidence>
<feature type="signal peptide" evidence="7">
    <location>
        <begin position="1"/>
        <end position="29"/>
    </location>
</feature>
<keyword evidence="1" id="KW-0134">Cell wall</keyword>
<evidence type="ECO:0000256" key="3">
    <source>
        <dbReference type="ARBA" id="ARBA00022729"/>
    </source>
</evidence>
<accession>A0A6L5GA88</accession>
<keyword evidence="3 7" id="KW-0732">Signal</keyword>
<name>A0A6L5GA88_9ACTN</name>
<feature type="region of interest" description="Disordered" evidence="5">
    <location>
        <begin position="173"/>
        <end position="220"/>
    </location>
</feature>
<dbReference type="EMBL" id="WIAO01000014">
    <property type="protein sequence ID" value="MQM26508.1"/>
    <property type="molecule type" value="Genomic_DNA"/>
</dbReference>
<proteinExistence type="predicted"/>
<dbReference type="PROSITE" id="PS50847">
    <property type="entry name" value="GRAM_POS_ANCHORING"/>
    <property type="match status" value="1"/>
</dbReference>
<keyword evidence="6" id="KW-1133">Transmembrane helix</keyword>
<organism evidence="9 10">
    <name type="scientific">Glycomyces albidus</name>
    <dbReference type="NCBI Taxonomy" id="2656774"/>
    <lineage>
        <taxon>Bacteria</taxon>
        <taxon>Bacillati</taxon>
        <taxon>Actinomycetota</taxon>
        <taxon>Actinomycetes</taxon>
        <taxon>Glycomycetales</taxon>
        <taxon>Glycomycetaceae</taxon>
        <taxon>Glycomyces</taxon>
    </lineage>
</organism>
<evidence type="ECO:0000256" key="2">
    <source>
        <dbReference type="ARBA" id="ARBA00022525"/>
    </source>
</evidence>
<keyword evidence="2" id="KW-0964">Secreted</keyword>
<dbReference type="AlphaFoldDB" id="A0A6L5GA88"/>
<dbReference type="Pfam" id="PF00746">
    <property type="entry name" value="Gram_pos_anchor"/>
    <property type="match status" value="1"/>
</dbReference>
<keyword evidence="6" id="KW-0812">Transmembrane</keyword>
<keyword evidence="10" id="KW-1185">Reference proteome</keyword>
<evidence type="ECO:0000256" key="1">
    <source>
        <dbReference type="ARBA" id="ARBA00022512"/>
    </source>
</evidence>
<evidence type="ECO:0000256" key="5">
    <source>
        <dbReference type="SAM" id="MobiDB-lite"/>
    </source>
</evidence>
<dbReference type="NCBIfam" id="TIGR01167">
    <property type="entry name" value="LPXTG_anchor"/>
    <property type="match status" value="1"/>
</dbReference>
<gene>
    <name evidence="9" type="ORF">GFD30_13135</name>
</gene>
<dbReference type="InterPro" id="IPR019931">
    <property type="entry name" value="LPXTG_anchor"/>
</dbReference>
<dbReference type="RefSeq" id="WP_153025668.1">
    <property type="nucleotide sequence ID" value="NZ_WIAO01000014.1"/>
</dbReference>
<sequence length="250" mass="26923">MRTPVRTLRAIAAAGIAAAAILTAAPGFAQEPEPEAEQDLVPLIPLELDFELAAPLAVGNNRLTMDWTADYPPSYEGLPLTIWIMNHESTLWFWEHPDEDRCRTIAEGVIECTVNLGDETADAPFVVNAHVYDLPILTDRVPFSVRTWSDPVVHDVYWDSPMYYLFLGEEGAYEEGEEPTDPPTEPSRSPSQDPTSAGPSASATATPSAKPDTLPATGTSSTLPLAVAATAILTGAGALVLARRRAAEQR</sequence>
<evidence type="ECO:0000256" key="4">
    <source>
        <dbReference type="ARBA" id="ARBA00023088"/>
    </source>
</evidence>
<comment type="caution">
    <text evidence="9">The sequence shown here is derived from an EMBL/GenBank/DDBJ whole genome shotgun (WGS) entry which is preliminary data.</text>
</comment>
<feature type="compositionally biased region" description="Low complexity" evidence="5">
    <location>
        <begin position="186"/>
        <end position="213"/>
    </location>
</feature>
<keyword evidence="4" id="KW-0572">Peptidoglycan-anchor</keyword>
<feature type="chain" id="PRO_5026651636" evidence="7">
    <location>
        <begin position="30"/>
        <end position="250"/>
    </location>
</feature>
<reference evidence="9 10" key="1">
    <citation type="submission" date="2019-10" db="EMBL/GenBank/DDBJ databases">
        <title>Glycomyces albidus sp. nov., a novel actinomycete isolated from rhizosphere soil of wheat (Triticum aestivum L.).</title>
        <authorList>
            <person name="Qian L."/>
        </authorList>
    </citation>
    <scope>NUCLEOTIDE SEQUENCE [LARGE SCALE GENOMIC DNA]</scope>
    <source>
        <strain evidence="9 10">NEAU-7082</strain>
    </source>
</reference>
<keyword evidence="6" id="KW-0472">Membrane</keyword>